<keyword evidence="1" id="KW-1133">Transmembrane helix</keyword>
<evidence type="ECO:0000313" key="3">
    <source>
        <dbReference type="Proteomes" id="UP001500668"/>
    </source>
</evidence>
<keyword evidence="3" id="KW-1185">Reference proteome</keyword>
<protein>
    <submittedName>
        <fullName evidence="2">Uncharacterized protein</fullName>
    </submittedName>
</protein>
<dbReference type="RefSeq" id="WP_344074034.1">
    <property type="nucleotide sequence ID" value="NZ_BAAACA010000014.1"/>
</dbReference>
<dbReference type="EMBL" id="BAAACA010000014">
    <property type="protein sequence ID" value="GAA0598153.1"/>
    <property type="molecule type" value="Genomic_DNA"/>
</dbReference>
<dbReference type="Proteomes" id="UP001500668">
    <property type="component" value="Unassembled WGS sequence"/>
</dbReference>
<feature type="transmembrane region" description="Helical" evidence="1">
    <location>
        <begin position="16"/>
        <end position="40"/>
    </location>
</feature>
<keyword evidence="1" id="KW-0812">Transmembrane</keyword>
<reference evidence="3" key="1">
    <citation type="journal article" date="2019" name="Int. J. Syst. Evol. Microbiol.">
        <title>The Global Catalogue of Microorganisms (GCM) 10K type strain sequencing project: providing services to taxonomists for standard genome sequencing and annotation.</title>
        <authorList>
            <consortium name="The Broad Institute Genomics Platform"/>
            <consortium name="The Broad Institute Genome Sequencing Center for Infectious Disease"/>
            <person name="Wu L."/>
            <person name="Ma J."/>
        </authorList>
    </citation>
    <scope>NUCLEOTIDE SEQUENCE [LARGE SCALE GENOMIC DNA]</scope>
    <source>
        <strain evidence="3">JCM 5067</strain>
    </source>
</reference>
<accession>A0ABP3QZP3</accession>
<organism evidence="2 3">
    <name type="scientific">Streptomyces crystallinus</name>
    <dbReference type="NCBI Taxonomy" id="68191"/>
    <lineage>
        <taxon>Bacteria</taxon>
        <taxon>Bacillati</taxon>
        <taxon>Actinomycetota</taxon>
        <taxon>Actinomycetes</taxon>
        <taxon>Kitasatosporales</taxon>
        <taxon>Streptomycetaceae</taxon>
        <taxon>Streptomyces</taxon>
    </lineage>
</organism>
<feature type="transmembrane region" description="Helical" evidence="1">
    <location>
        <begin position="61"/>
        <end position="82"/>
    </location>
</feature>
<sequence>MTNTGYPLASDRPDGISSIVLLFILLIGLITVFSLVGYLVSSGVERGSLPKTASAWLKTSAILLAVATVLMYMLGAGSLIFMEEPDMYAACRNAGGAAKYHEWDGYDGSYFPPRFLCHVKGGGSYPAQVPGYVNPSLLLLSSLTVATSGLAWFTRPKVATDNTTGTPAP</sequence>
<evidence type="ECO:0000256" key="1">
    <source>
        <dbReference type="SAM" id="Phobius"/>
    </source>
</evidence>
<proteinExistence type="predicted"/>
<keyword evidence="1" id="KW-0472">Membrane</keyword>
<evidence type="ECO:0000313" key="2">
    <source>
        <dbReference type="EMBL" id="GAA0598153.1"/>
    </source>
</evidence>
<gene>
    <name evidence="2" type="ORF">GCM10010394_29650</name>
</gene>
<name>A0ABP3QZP3_9ACTN</name>
<feature type="transmembrane region" description="Helical" evidence="1">
    <location>
        <begin position="132"/>
        <end position="153"/>
    </location>
</feature>
<comment type="caution">
    <text evidence="2">The sequence shown here is derived from an EMBL/GenBank/DDBJ whole genome shotgun (WGS) entry which is preliminary data.</text>
</comment>